<gene>
    <name evidence="11" type="ORF">B5M42_03935</name>
</gene>
<keyword evidence="8" id="KW-0902">Two-component regulatory system</keyword>
<evidence type="ECO:0000256" key="5">
    <source>
        <dbReference type="ARBA" id="ARBA00022741"/>
    </source>
</evidence>
<feature type="transmembrane region" description="Helical" evidence="9">
    <location>
        <begin position="38"/>
        <end position="57"/>
    </location>
</feature>
<evidence type="ECO:0000256" key="6">
    <source>
        <dbReference type="ARBA" id="ARBA00022777"/>
    </source>
</evidence>
<evidence type="ECO:0000313" key="11">
    <source>
        <dbReference type="EMBL" id="TFE90982.1"/>
    </source>
</evidence>
<evidence type="ECO:0000256" key="1">
    <source>
        <dbReference type="ARBA" id="ARBA00000085"/>
    </source>
</evidence>
<dbReference type="EC" id="2.7.13.3" evidence="2"/>
<comment type="catalytic activity">
    <reaction evidence="1">
        <text>ATP + protein L-histidine = ADP + protein N-phospho-L-histidine.</text>
        <dbReference type="EC" id="2.7.13.3"/>
    </reaction>
</comment>
<feature type="domain" description="Histidine kinase" evidence="10">
    <location>
        <begin position="96"/>
        <end position="299"/>
    </location>
</feature>
<dbReference type="CDD" id="cd00082">
    <property type="entry name" value="HisKA"/>
    <property type="match status" value="1"/>
</dbReference>
<evidence type="ECO:0000256" key="3">
    <source>
        <dbReference type="ARBA" id="ARBA00022553"/>
    </source>
</evidence>
<keyword evidence="5" id="KW-0547">Nucleotide-binding</keyword>
<evidence type="ECO:0000256" key="9">
    <source>
        <dbReference type="SAM" id="Phobius"/>
    </source>
</evidence>
<evidence type="ECO:0000259" key="10">
    <source>
        <dbReference type="PROSITE" id="PS50109"/>
    </source>
</evidence>
<dbReference type="SMART" id="SM00387">
    <property type="entry name" value="HATPase_c"/>
    <property type="match status" value="1"/>
</dbReference>
<evidence type="ECO:0000256" key="8">
    <source>
        <dbReference type="ARBA" id="ARBA00023012"/>
    </source>
</evidence>
<keyword evidence="9" id="KW-0812">Transmembrane</keyword>
<keyword evidence="9" id="KW-0472">Membrane</keyword>
<dbReference type="GO" id="GO:0000155">
    <property type="term" value="F:phosphorelay sensor kinase activity"/>
    <property type="evidence" value="ECO:0007669"/>
    <property type="project" value="InterPro"/>
</dbReference>
<dbReference type="SUPFAM" id="SSF55874">
    <property type="entry name" value="ATPase domain of HSP90 chaperone/DNA topoisomerase II/histidine kinase"/>
    <property type="match status" value="1"/>
</dbReference>
<keyword evidence="3" id="KW-0597">Phosphoprotein</keyword>
<dbReference type="PRINTS" id="PR00344">
    <property type="entry name" value="BCTRLSENSOR"/>
</dbReference>
<dbReference type="InterPro" id="IPR036890">
    <property type="entry name" value="HATPase_C_sf"/>
</dbReference>
<keyword evidence="12" id="KW-1185">Reference proteome</keyword>
<keyword evidence="7" id="KW-0067">ATP-binding</keyword>
<dbReference type="CDD" id="cd00075">
    <property type="entry name" value="HATPase"/>
    <property type="match status" value="1"/>
</dbReference>
<name>A0A4Y8Q8V7_9BACL</name>
<dbReference type="Pfam" id="PF02518">
    <property type="entry name" value="HATPase_c"/>
    <property type="match status" value="1"/>
</dbReference>
<dbReference type="InterPro" id="IPR003661">
    <property type="entry name" value="HisK_dim/P_dom"/>
</dbReference>
<evidence type="ECO:0000256" key="2">
    <source>
        <dbReference type="ARBA" id="ARBA00012438"/>
    </source>
</evidence>
<accession>A0A4Y8Q8V7</accession>
<dbReference type="Gene3D" id="1.10.287.130">
    <property type="match status" value="1"/>
</dbReference>
<comment type="caution">
    <text evidence="11">The sequence shown here is derived from an EMBL/GenBank/DDBJ whole genome shotgun (WGS) entry which is preliminary data.</text>
</comment>
<evidence type="ECO:0000256" key="7">
    <source>
        <dbReference type="ARBA" id="ARBA00022840"/>
    </source>
</evidence>
<reference evidence="11 12" key="1">
    <citation type="submission" date="2017-03" db="EMBL/GenBank/DDBJ databases">
        <title>Isolation of Levoglucosan Utilizing Bacteria.</title>
        <authorList>
            <person name="Arya A.S."/>
        </authorList>
    </citation>
    <scope>NUCLEOTIDE SEQUENCE [LARGE SCALE GENOMIC DNA]</scope>
    <source>
        <strain evidence="11 12">MEC069</strain>
    </source>
</reference>
<keyword evidence="4" id="KW-0808">Transferase</keyword>
<organism evidence="11 12">
    <name type="scientific">Paenibacillus athensensis</name>
    <dbReference type="NCBI Taxonomy" id="1967502"/>
    <lineage>
        <taxon>Bacteria</taxon>
        <taxon>Bacillati</taxon>
        <taxon>Bacillota</taxon>
        <taxon>Bacilli</taxon>
        <taxon>Bacillales</taxon>
        <taxon>Paenibacillaceae</taxon>
        <taxon>Paenibacillus</taxon>
    </lineage>
</organism>
<dbReference type="Proteomes" id="UP000298246">
    <property type="component" value="Unassembled WGS sequence"/>
</dbReference>
<dbReference type="SMART" id="SM00388">
    <property type="entry name" value="HisKA"/>
    <property type="match status" value="1"/>
</dbReference>
<dbReference type="AlphaFoldDB" id="A0A4Y8Q8V7"/>
<dbReference type="InterPro" id="IPR003594">
    <property type="entry name" value="HATPase_dom"/>
</dbReference>
<dbReference type="SUPFAM" id="SSF47384">
    <property type="entry name" value="Homodimeric domain of signal transducing histidine kinase"/>
    <property type="match status" value="1"/>
</dbReference>
<dbReference type="InterPro" id="IPR004358">
    <property type="entry name" value="Sig_transdc_His_kin-like_C"/>
</dbReference>
<dbReference type="PANTHER" id="PTHR43065:SF10">
    <property type="entry name" value="PEROXIDE STRESS-ACTIVATED HISTIDINE KINASE MAK3"/>
    <property type="match status" value="1"/>
</dbReference>
<evidence type="ECO:0000256" key="4">
    <source>
        <dbReference type="ARBA" id="ARBA00022679"/>
    </source>
</evidence>
<dbReference type="PROSITE" id="PS50109">
    <property type="entry name" value="HIS_KIN"/>
    <property type="match status" value="1"/>
</dbReference>
<feature type="transmembrane region" description="Helical" evidence="9">
    <location>
        <begin position="12"/>
        <end position="32"/>
    </location>
</feature>
<sequence length="300" mass="32981">MDNKRRKLPSLGKVCAVAVAAAALHQMALWVLGVSMQVWLWSLGFTLLAAGGVGYGYGRVFAAFSRAEAQLDKMVESWRELEQSEKLTMAGTLAAGIAHEIRNPLTSLRGFLQLMRQREPQYTEIMLSEVDRINEIVSELLELAHPKETLFELHGLQPILQNAITLLDAQSNLHNVQLTGRYAKGTERLVVLGKESKLKQVFINLIKNAIEAMPDGGRIRISLAASDAWACIEIVDSGLGIPPELLERIGQPFVTTKERGNGLGLVICKRIIEDHQGTIEFASPPEGGTVVTVKLPIQRT</sequence>
<evidence type="ECO:0000313" key="12">
    <source>
        <dbReference type="Proteomes" id="UP000298246"/>
    </source>
</evidence>
<keyword evidence="9" id="KW-1133">Transmembrane helix</keyword>
<dbReference type="PANTHER" id="PTHR43065">
    <property type="entry name" value="SENSOR HISTIDINE KINASE"/>
    <property type="match status" value="1"/>
</dbReference>
<keyword evidence="6" id="KW-0418">Kinase</keyword>
<dbReference type="OrthoDB" id="9815750at2"/>
<protein>
    <recommendedName>
        <fullName evidence="2">histidine kinase</fullName>
        <ecNumber evidence="2">2.7.13.3</ecNumber>
    </recommendedName>
</protein>
<dbReference type="EMBL" id="MYFO01000003">
    <property type="protein sequence ID" value="TFE90982.1"/>
    <property type="molecule type" value="Genomic_DNA"/>
</dbReference>
<dbReference type="Pfam" id="PF00512">
    <property type="entry name" value="HisKA"/>
    <property type="match status" value="1"/>
</dbReference>
<dbReference type="Gene3D" id="3.30.565.10">
    <property type="entry name" value="Histidine kinase-like ATPase, C-terminal domain"/>
    <property type="match status" value="1"/>
</dbReference>
<dbReference type="InterPro" id="IPR036097">
    <property type="entry name" value="HisK_dim/P_sf"/>
</dbReference>
<dbReference type="InterPro" id="IPR005467">
    <property type="entry name" value="His_kinase_dom"/>
</dbReference>
<dbReference type="GO" id="GO:0005524">
    <property type="term" value="F:ATP binding"/>
    <property type="evidence" value="ECO:0007669"/>
    <property type="project" value="UniProtKB-KW"/>
</dbReference>
<dbReference type="RefSeq" id="WP_134749939.1">
    <property type="nucleotide sequence ID" value="NZ_MYFO02000007.1"/>
</dbReference>
<proteinExistence type="predicted"/>